<evidence type="ECO:0000256" key="4">
    <source>
        <dbReference type="ARBA" id="ARBA00022475"/>
    </source>
</evidence>
<comment type="similarity">
    <text evidence="2">Belongs to the ABC transporter superfamily.</text>
</comment>
<dbReference type="Proteomes" id="UP000382577">
    <property type="component" value="Unassembled WGS sequence"/>
</dbReference>
<evidence type="ECO:0000256" key="6">
    <source>
        <dbReference type="ARBA" id="ARBA00022741"/>
    </source>
</evidence>
<keyword evidence="3" id="KW-0813">Transport</keyword>
<evidence type="ECO:0000256" key="7">
    <source>
        <dbReference type="ARBA" id="ARBA00022840"/>
    </source>
</evidence>
<evidence type="ECO:0000313" key="12">
    <source>
        <dbReference type="Proteomes" id="UP000382577"/>
    </source>
</evidence>
<evidence type="ECO:0000259" key="10">
    <source>
        <dbReference type="PROSITE" id="PS50893"/>
    </source>
</evidence>
<comment type="subcellular location">
    <subcellularLocation>
        <location evidence="1">Cell inner membrane</location>
        <topology evidence="1">Peripheral membrane protein</topology>
    </subcellularLocation>
</comment>
<dbReference type="PANTHER" id="PTHR43297:SF2">
    <property type="entry name" value="DIPEPTIDE TRANSPORT ATP-BINDING PROTEIN DPPD"/>
    <property type="match status" value="1"/>
</dbReference>
<reference evidence="11 12" key="1">
    <citation type="submission" date="2019-08" db="EMBL/GenBank/DDBJ databases">
        <authorList>
            <person name="Peeters C."/>
        </authorList>
    </citation>
    <scope>NUCLEOTIDE SEQUENCE [LARGE SCALE GENOMIC DNA]</scope>
    <source>
        <strain evidence="11 12">LMG 31113</strain>
    </source>
</reference>
<name>A0A5E4S382_9BURK</name>
<keyword evidence="4" id="KW-1003">Cell membrane</keyword>
<dbReference type="NCBIfam" id="TIGR01727">
    <property type="entry name" value="oligo_HPY"/>
    <property type="match status" value="1"/>
</dbReference>
<evidence type="ECO:0000256" key="9">
    <source>
        <dbReference type="SAM" id="MobiDB-lite"/>
    </source>
</evidence>
<accession>A0A5E4S382</accession>
<dbReference type="AlphaFoldDB" id="A0A5E4S382"/>
<dbReference type="PANTHER" id="PTHR43297">
    <property type="entry name" value="OLIGOPEPTIDE TRANSPORT ATP-BINDING PROTEIN APPD"/>
    <property type="match status" value="1"/>
</dbReference>
<proteinExistence type="inferred from homology"/>
<keyword evidence="8" id="KW-0472">Membrane</keyword>
<organism evidence="11 12">
    <name type="scientific">Pandoraea fibrosis</name>
    <dbReference type="NCBI Taxonomy" id="1891094"/>
    <lineage>
        <taxon>Bacteria</taxon>
        <taxon>Pseudomonadati</taxon>
        <taxon>Pseudomonadota</taxon>
        <taxon>Betaproteobacteria</taxon>
        <taxon>Burkholderiales</taxon>
        <taxon>Burkholderiaceae</taxon>
        <taxon>Pandoraea</taxon>
    </lineage>
</organism>
<dbReference type="GO" id="GO:0015833">
    <property type="term" value="P:peptide transport"/>
    <property type="evidence" value="ECO:0007669"/>
    <property type="project" value="InterPro"/>
</dbReference>
<dbReference type="SMART" id="SM00382">
    <property type="entry name" value="AAA"/>
    <property type="match status" value="1"/>
</dbReference>
<dbReference type="GO" id="GO:0005524">
    <property type="term" value="F:ATP binding"/>
    <property type="evidence" value="ECO:0007669"/>
    <property type="project" value="UniProtKB-KW"/>
</dbReference>
<dbReference type="OrthoDB" id="9802772at2"/>
<feature type="region of interest" description="Disordered" evidence="9">
    <location>
        <begin position="334"/>
        <end position="360"/>
    </location>
</feature>
<keyword evidence="7 11" id="KW-0067">ATP-binding</keyword>
<dbReference type="InterPro" id="IPR027417">
    <property type="entry name" value="P-loop_NTPase"/>
</dbReference>
<dbReference type="InterPro" id="IPR050388">
    <property type="entry name" value="ABC_Ni/Peptide_Import"/>
</dbReference>
<dbReference type="GO" id="GO:0016887">
    <property type="term" value="F:ATP hydrolysis activity"/>
    <property type="evidence" value="ECO:0007669"/>
    <property type="project" value="InterPro"/>
</dbReference>
<dbReference type="SUPFAM" id="SSF52540">
    <property type="entry name" value="P-loop containing nucleoside triphosphate hydrolases"/>
    <property type="match status" value="1"/>
</dbReference>
<dbReference type="PROSITE" id="PS00211">
    <property type="entry name" value="ABC_TRANSPORTER_1"/>
    <property type="match status" value="1"/>
</dbReference>
<evidence type="ECO:0000256" key="2">
    <source>
        <dbReference type="ARBA" id="ARBA00005417"/>
    </source>
</evidence>
<dbReference type="PROSITE" id="PS50893">
    <property type="entry name" value="ABC_TRANSPORTER_2"/>
    <property type="match status" value="1"/>
</dbReference>
<dbReference type="CDD" id="cd03257">
    <property type="entry name" value="ABC_NikE_OppD_transporters"/>
    <property type="match status" value="1"/>
</dbReference>
<dbReference type="GO" id="GO:0055085">
    <property type="term" value="P:transmembrane transport"/>
    <property type="evidence" value="ECO:0007669"/>
    <property type="project" value="UniProtKB-ARBA"/>
</dbReference>
<evidence type="ECO:0000256" key="1">
    <source>
        <dbReference type="ARBA" id="ARBA00004417"/>
    </source>
</evidence>
<dbReference type="FunFam" id="3.40.50.300:FF:000016">
    <property type="entry name" value="Oligopeptide ABC transporter ATP-binding component"/>
    <property type="match status" value="1"/>
</dbReference>
<dbReference type="GO" id="GO:0005886">
    <property type="term" value="C:plasma membrane"/>
    <property type="evidence" value="ECO:0007669"/>
    <property type="project" value="UniProtKB-SubCell"/>
</dbReference>
<protein>
    <submittedName>
        <fullName evidence="11">Oligopeptide transport ATP-binding protein OppD</fullName>
    </submittedName>
</protein>
<evidence type="ECO:0000313" key="11">
    <source>
        <dbReference type="EMBL" id="VVD69641.1"/>
    </source>
</evidence>
<feature type="domain" description="ABC transporter" evidence="10">
    <location>
        <begin position="9"/>
        <end position="260"/>
    </location>
</feature>
<dbReference type="Gene3D" id="3.40.50.300">
    <property type="entry name" value="P-loop containing nucleotide triphosphate hydrolases"/>
    <property type="match status" value="1"/>
</dbReference>
<dbReference type="InterPro" id="IPR003593">
    <property type="entry name" value="AAA+_ATPase"/>
</dbReference>
<keyword evidence="6" id="KW-0547">Nucleotide-binding</keyword>
<dbReference type="InterPro" id="IPR003439">
    <property type="entry name" value="ABC_transporter-like_ATP-bd"/>
</dbReference>
<keyword evidence="5" id="KW-0997">Cell inner membrane</keyword>
<dbReference type="InterPro" id="IPR017871">
    <property type="entry name" value="ABC_transporter-like_CS"/>
</dbReference>
<evidence type="ECO:0000256" key="8">
    <source>
        <dbReference type="ARBA" id="ARBA00023136"/>
    </source>
</evidence>
<dbReference type="Pfam" id="PF00005">
    <property type="entry name" value="ABC_tran"/>
    <property type="match status" value="1"/>
</dbReference>
<dbReference type="InterPro" id="IPR013563">
    <property type="entry name" value="Oligopep_ABC_C"/>
</dbReference>
<dbReference type="EMBL" id="CABPRW010000001">
    <property type="protein sequence ID" value="VVD69641.1"/>
    <property type="molecule type" value="Genomic_DNA"/>
</dbReference>
<sequence>MTTSSAPLLEARHLSTMLRGKHGVVTAVDNVSLRVDAGRSLALVGESGSGKSMTCNTLLGLLPSNGRLVQGEVLYKGQDLAKLPRRAMEKIRGREIGMILQDAMTSLNPLMTIGDQVAEIFRVHQGIRDKAELRRLCVEVLERVKIPAARERLDSYPFQFSGGMRQRVSIAINIALSPELLICDEPTTALDVTVQLQILKLLRELQQQRNMALIFVTHDLHLASQFCDDVAIMYGGRIVEAGPIADVFAHPAHPYTAGLLNAVPSLGHYERRLEAIPGQQPGLADWPEGCRFAPRCQLATEQCRTRYPDWFEWQSGERRSACWETVRMLSASSASETHGAGESPATRAGCSAGQIRREVA</sequence>
<evidence type="ECO:0000256" key="5">
    <source>
        <dbReference type="ARBA" id="ARBA00022519"/>
    </source>
</evidence>
<dbReference type="Pfam" id="PF08352">
    <property type="entry name" value="oligo_HPY"/>
    <property type="match status" value="1"/>
</dbReference>
<evidence type="ECO:0000256" key="3">
    <source>
        <dbReference type="ARBA" id="ARBA00022448"/>
    </source>
</evidence>
<gene>
    <name evidence="11" type="primary">oppD_1</name>
    <name evidence="11" type="ORF">PFI31113_00536</name>
</gene>
<dbReference type="RefSeq" id="WP_150598584.1">
    <property type="nucleotide sequence ID" value="NZ_CABPRW010000001.1"/>
</dbReference>